<dbReference type="AlphaFoldDB" id="A0A1M6CWG6"/>
<organism evidence="2 3">
    <name type="scientific">Clostridium intestinale DSM 6191</name>
    <dbReference type="NCBI Taxonomy" id="1121320"/>
    <lineage>
        <taxon>Bacteria</taxon>
        <taxon>Bacillati</taxon>
        <taxon>Bacillota</taxon>
        <taxon>Clostridia</taxon>
        <taxon>Eubacteriales</taxon>
        <taxon>Clostridiaceae</taxon>
        <taxon>Clostridium</taxon>
    </lineage>
</organism>
<dbReference type="Proteomes" id="UP000184241">
    <property type="component" value="Unassembled WGS sequence"/>
</dbReference>
<dbReference type="InterPro" id="IPR025372">
    <property type="entry name" value="DUF4362"/>
</dbReference>
<dbReference type="EMBL" id="FQXU01000017">
    <property type="protein sequence ID" value="SHI65415.1"/>
    <property type="molecule type" value="Genomic_DNA"/>
</dbReference>
<dbReference type="Pfam" id="PF14275">
    <property type="entry name" value="DUF4362"/>
    <property type="match status" value="1"/>
</dbReference>
<evidence type="ECO:0008006" key="4">
    <source>
        <dbReference type="Google" id="ProtNLM"/>
    </source>
</evidence>
<accession>A0A1M6CWG6</accession>
<feature type="signal peptide" evidence="1">
    <location>
        <begin position="1"/>
        <end position="21"/>
    </location>
</feature>
<sequence>MKRLKFIFIMFLILSLTSCKSASYNMESDINKGYAVSGISNKHNVEKLDEFLFKVDQGESSDLTIVQLTKEGDPIYFSLSYSGDFIMYKYDNSKDKYGKSDMTEEKVNKSDFYKNENRYYIKTSEGEVVLFDLE</sequence>
<dbReference type="RefSeq" id="WP_073022466.1">
    <property type="nucleotide sequence ID" value="NZ_FQXU01000017.1"/>
</dbReference>
<evidence type="ECO:0000313" key="3">
    <source>
        <dbReference type="Proteomes" id="UP000184241"/>
    </source>
</evidence>
<gene>
    <name evidence="2" type="ORF">SAMN02745941_04141</name>
</gene>
<evidence type="ECO:0000256" key="1">
    <source>
        <dbReference type="SAM" id="SignalP"/>
    </source>
</evidence>
<name>A0A1M6CWG6_9CLOT</name>
<proteinExistence type="predicted"/>
<keyword evidence="1" id="KW-0732">Signal</keyword>
<feature type="chain" id="PRO_5039254000" description="Lipoprotein" evidence="1">
    <location>
        <begin position="22"/>
        <end position="134"/>
    </location>
</feature>
<reference evidence="2 3" key="1">
    <citation type="submission" date="2016-11" db="EMBL/GenBank/DDBJ databases">
        <authorList>
            <person name="Jaros S."/>
            <person name="Januszkiewicz K."/>
            <person name="Wedrychowicz H."/>
        </authorList>
    </citation>
    <scope>NUCLEOTIDE SEQUENCE [LARGE SCALE GENOMIC DNA]</scope>
    <source>
        <strain evidence="2 3">DSM 6191</strain>
    </source>
</reference>
<evidence type="ECO:0000313" key="2">
    <source>
        <dbReference type="EMBL" id="SHI65415.1"/>
    </source>
</evidence>
<dbReference type="PROSITE" id="PS51257">
    <property type="entry name" value="PROKAR_LIPOPROTEIN"/>
    <property type="match status" value="1"/>
</dbReference>
<protein>
    <recommendedName>
        <fullName evidence="4">Lipoprotein</fullName>
    </recommendedName>
</protein>